<dbReference type="AlphaFoldDB" id="A0A7X6N3X5"/>
<reference evidence="3 4" key="1">
    <citation type="submission" date="2020-04" db="EMBL/GenBank/DDBJ databases">
        <title>MicrobeNet Type strains.</title>
        <authorList>
            <person name="Nicholson A.C."/>
        </authorList>
    </citation>
    <scope>NUCLEOTIDE SEQUENCE [LARGE SCALE GENOMIC DNA]</scope>
    <source>
        <strain evidence="3 4">CCUG 61472</strain>
    </source>
</reference>
<evidence type="ECO:0000256" key="1">
    <source>
        <dbReference type="ARBA" id="ARBA00022833"/>
    </source>
</evidence>
<feature type="domain" description="Metallo-beta-lactamase" evidence="2">
    <location>
        <begin position="18"/>
        <end position="211"/>
    </location>
</feature>
<dbReference type="SMART" id="SM00849">
    <property type="entry name" value="Lactamase_B"/>
    <property type="match status" value="1"/>
</dbReference>
<dbReference type="PANTHER" id="PTHR46018">
    <property type="entry name" value="ZINC PHOSPHODIESTERASE ELAC PROTEIN 1"/>
    <property type="match status" value="1"/>
</dbReference>
<dbReference type="Proteomes" id="UP000549765">
    <property type="component" value="Unassembled WGS sequence"/>
</dbReference>
<dbReference type="GO" id="GO:0042781">
    <property type="term" value="F:3'-tRNA processing endoribonuclease activity"/>
    <property type="evidence" value="ECO:0007669"/>
    <property type="project" value="TreeGrafter"/>
</dbReference>
<gene>
    <name evidence="3" type="ORF">HF964_05070</name>
</gene>
<dbReference type="PANTHER" id="PTHR46018:SF4">
    <property type="entry name" value="METALLO-HYDROLASE YHFI-RELATED"/>
    <property type="match status" value="1"/>
</dbReference>
<evidence type="ECO:0000313" key="4">
    <source>
        <dbReference type="Proteomes" id="UP000549765"/>
    </source>
</evidence>
<dbReference type="InterPro" id="IPR001279">
    <property type="entry name" value="Metallo-B-lactamas"/>
</dbReference>
<dbReference type="CDD" id="cd07716">
    <property type="entry name" value="RNaseZ_short-form-like_MBL-fold"/>
    <property type="match status" value="1"/>
</dbReference>
<dbReference type="RefSeq" id="WP_168721978.1">
    <property type="nucleotide sequence ID" value="NZ_JAAXPN010000004.1"/>
</dbReference>
<keyword evidence="3" id="KW-0378">Hydrolase</keyword>
<accession>A0A7X6N3X5</accession>
<proteinExistence type="predicted"/>
<name>A0A7X6N3X5_9LACO</name>
<evidence type="ECO:0000259" key="2">
    <source>
        <dbReference type="SMART" id="SM00849"/>
    </source>
</evidence>
<dbReference type="SUPFAM" id="SSF56281">
    <property type="entry name" value="Metallo-hydrolase/oxidoreductase"/>
    <property type="match status" value="1"/>
</dbReference>
<dbReference type="Gene3D" id="3.60.15.10">
    <property type="entry name" value="Ribonuclease Z/Hydroxyacylglutathione hydrolase-like"/>
    <property type="match status" value="1"/>
</dbReference>
<sequence>MKLTIIGCLGGYPANGKATSCFLLSSHNFNLLIDCGSGALLALQKVISPLQLDAVVLTHFHADHIADVGVLQHFWQLAPGDKKVPWLPIYASNHDIENFNKLDWPYSTRKQALNFSKPMEIGPFTLSFFKTKHPVETYAVRIKETGNQNELVYTADTTIVSGLNEFIDGAHTVLTDTNFFANQKGPRWHLTTTETTDLANNTHVKQVILTHIPPFGDLDKLKYEVASKLMPNIKLDVADEGAIYEL</sequence>
<comment type="caution">
    <text evidence="3">The sequence shown here is derived from an EMBL/GenBank/DDBJ whole genome shotgun (WGS) entry which is preliminary data.</text>
</comment>
<protein>
    <submittedName>
        <fullName evidence="3">MBL fold metallo-hydrolase</fullName>
    </submittedName>
</protein>
<dbReference type="InterPro" id="IPR036866">
    <property type="entry name" value="RibonucZ/Hydroxyglut_hydro"/>
</dbReference>
<keyword evidence="1" id="KW-0862">Zinc</keyword>
<dbReference type="EMBL" id="JAAXPN010000004">
    <property type="protein sequence ID" value="NKZ24179.1"/>
    <property type="molecule type" value="Genomic_DNA"/>
</dbReference>
<evidence type="ECO:0000313" key="3">
    <source>
        <dbReference type="EMBL" id="NKZ24179.1"/>
    </source>
</evidence>
<keyword evidence="4" id="KW-1185">Reference proteome</keyword>
<dbReference type="Pfam" id="PF12706">
    <property type="entry name" value="Lactamase_B_2"/>
    <property type="match status" value="1"/>
</dbReference>
<organism evidence="3 4">
    <name type="scientific">Periweissella fabalis</name>
    <dbReference type="NCBI Taxonomy" id="1070421"/>
    <lineage>
        <taxon>Bacteria</taxon>
        <taxon>Bacillati</taxon>
        <taxon>Bacillota</taxon>
        <taxon>Bacilli</taxon>
        <taxon>Lactobacillales</taxon>
        <taxon>Lactobacillaceae</taxon>
        <taxon>Periweissella</taxon>
    </lineage>
</organism>